<keyword evidence="5" id="KW-1185">Reference proteome</keyword>
<comment type="caution">
    <text evidence="4">The sequence shown here is derived from an EMBL/GenBank/DDBJ whole genome shotgun (WGS) entry which is preliminary data.</text>
</comment>
<sequence>MVLTSRKTILLLCIQLIVLAFSVDANPRANHLEFKDDDDDNDDDFENWKDEVEISDGAIAAIVIGVLVIIFGIPIILCFCCAWCCFRGRKNKSPKTQIVAVTAPSAPQPQFQQQQPTFYPVSSNTTGANIPNNSATNSLPPFAPTSNAANMAYPAQQYGVNYNSNSDFSSHIYEQPPPYYDMAASQHDGHGVPSAQESEWAKPKS</sequence>
<name>A0ABP1Q4Q1_9HEXA</name>
<feature type="transmembrane region" description="Helical" evidence="2">
    <location>
        <begin position="58"/>
        <end position="86"/>
    </location>
</feature>
<keyword evidence="3" id="KW-0732">Signal</keyword>
<organism evidence="4 5">
    <name type="scientific">Orchesella dallaii</name>
    <dbReference type="NCBI Taxonomy" id="48710"/>
    <lineage>
        <taxon>Eukaryota</taxon>
        <taxon>Metazoa</taxon>
        <taxon>Ecdysozoa</taxon>
        <taxon>Arthropoda</taxon>
        <taxon>Hexapoda</taxon>
        <taxon>Collembola</taxon>
        <taxon>Entomobryomorpha</taxon>
        <taxon>Entomobryoidea</taxon>
        <taxon>Orchesellidae</taxon>
        <taxon>Orchesellinae</taxon>
        <taxon>Orchesella</taxon>
    </lineage>
</organism>
<dbReference type="EMBL" id="CAXLJM020000023">
    <property type="protein sequence ID" value="CAL8088684.1"/>
    <property type="molecule type" value="Genomic_DNA"/>
</dbReference>
<evidence type="ECO:0000313" key="4">
    <source>
        <dbReference type="EMBL" id="CAL8088684.1"/>
    </source>
</evidence>
<keyword evidence="2" id="KW-1133">Transmembrane helix</keyword>
<evidence type="ECO:0000256" key="1">
    <source>
        <dbReference type="SAM" id="MobiDB-lite"/>
    </source>
</evidence>
<dbReference type="Proteomes" id="UP001642540">
    <property type="component" value="Unassembled WGS sequence"/>
</dbReference>
<evidence type="ECO:0000256" key="3">
    <source>
        <dbReference type="SAM" id="SignalP"/>
    </source>
</evidence>
<evidence type="ECO:0000256" key="2">
    <source>
        <dbReference type="SAM" id="Phobius"/>
    </source>
</evidence>
<feature type="chain" id="PRO_5046413865" evidence="3">
    <location>
        <begin position="26"/>
        <end position="205"/>
    </location>
</feature>
<proteinExistence type="predicted"/>
<evidence type="ECO:0000313" key="5">
    <source>
        <dbReference type="Proteomes" id="UP001642540"/>
    </source>
</evidence>
<gene>
    <name evidence="4" type="ORF">ODALV1_LOCUS7131</name>
</gene>
<protein>
    <submittedName>
        <fullName evidence="4">Uncharacterized protein</fullName>
    </submittedName>
</protein>
<keyword evidence="2" id="KW-0812">Transmembrane</keyword>
<feature type="signal peptide" evidence="3">
    <location>
        <begin position="1"/>
        <end position="25"/>
    </location>
</feature>
<keyword evidence="2" id="KW-0472">Membrane</keyword>
<accession>A0ABP1Q4Q1</accession>
<reference evidence="4 5" key="1">
    <citation type="submission" date="2024-08" db="EMBL/GenBank/DDBJ databases">
        <authorList>
            <person name="Cucini C."/>
            <person name="Frati F."/>
        </authorList>
    </citation>
    <scope>NUCLEOTIDE SEQUENCE [LARGE SCALE GENOMIC DNA]</scope>
</reference>
<feature type="region of interest" description="Disordered" evidence="1">
    <location>
        <begin position="173"/>
        <end position="205"/>
    </location>
</feature>